<keyword evidence="6" id="KW-1185">Reference proteome</keyword>
<proteinExistence type="predicted"/>
<evidence type="ECO:0000256" key="4">
    <source>
        <dbReference type="ARBA" id="ARBA00022691"/>
    </source>
</evidence>
<dbReference type="Proteomes" id="UP001433638">
    <property type="component" value="Unassembled WGS sequence"/>
</dbReference>
<protein>
    <submittedName>
        <fullName evidence="5">Methyltransferase domain-containing protein</fullName>
    </submittedName>
</protein>
<dbReference type="GO" id="GO:0032259">
    <property type="term" value="P:methylation"/>
    <property type="evidence" value="ECO:0007669"/>
    <property type="project" value="UniProtKB-KW"/>
</dbReference>
<reference evidence="5" key="1">
    <citation type="submission" date="2024-06" db="EMBL/GenBank/DDBJ databases">
        <title>Genome sequence of Vogesella sp. MAHUQ-64.</title>
        <authorList>
            <person name="Huq M.A."/>
        </authorList>
    </citation>
    <scope>NUCLEOTIDE SEQUENCE</scope>
    <source>
        <strain evidence="5">MAHUQ-64</strain>
    </source>
</reference>
<dbReference type="PROSITE" id="PS51585">
    <property type="entry name" value="SAM_MT_TPMT"/>
    <property type="match status" value="1"/>
</dbReference>
<keyword evidence="2 5" id="KW-0489">Methyltransferase</keyword>
<evidence type="ECO:0000313" key="6">
    <source>
        <dbReference type="Proteomes" id="UP001433638"/>
    </source>
</evidence>
<keyword evidence="3" id="KW-0808">Transferase</keyword>
<evidence type="ECO:0000256" key="2">
    <source>
        <dbReference type="ARBA" id="ARBA00022603"/>
    </source>
</evidence>
<accession>A0ABV1M6D6</accession>
<dbReference type="Gene3D" id="3.40.50.150">
    <property type="entry name" value="Vaccinia Virus protein VP39"/>
    <property type="match status" value="1"/>
</dbReference>
<dbReference type="InterPro" id="IPR029063">
    <property type="entry name" value="SAM-dependent_MTases_sf"/>
</dbReference>
<dbReference type="InterPro" id="IPR008854">
    <property type="entry name" value="TPMT"/>
</dbReference>
<dbReference type="CDD" id="cd02440">
    <property type="entry name" value="AdoMet_MTases"/>
    <property type="match status" value="1"/>
</dbReference>
<evidence type="ECO:0000313" key="5">
    <source>
        <dbReference type="EMBL" id="MEQ6291787.1"/>
    </source>
</evidence>
<sequence>MAVNSGDAAFWDIRYQQHSMPWDSAGLPGGFAGEAQRLLAAGARRVLVPGCGSAYEVEALLQHGAQVLAVDFSAPAVARARALHPQCADAIVEADFFSAAVSGEWDWVYERAFLCALPPALRPQYAAKMAALLPAGSCLAGYFYLGDKRGGPPYTIATDSLQALLGPYFTLEQQLQLPGSLPVFGQDEYWMVWRRTQET</sequence>
<gene>
    <name evidence="5" type="ORF">ABNW52_14305</name>
</gene>
<evidence type="ECO:0000256" key="3">
    <source>
        <dbReference type="ARBA" id="ARBA00022679"/>
    </source>
</evidence>
<dbReference type="PANTHER" id="PTHR32183">
    <property type="match status" value="1"/>
</dbReference>
<keyword evidence="4" id="KW-0949">S-adenosyl-L-methionine</keyword>
<keyword evidence="1" id="KW-0597">Phosphoprotein</keyword>
<dbReference type="GO" id="GO:0008168">
    <property type="term" value="F:methyltransferase activity"/>
    <property type="evidence" value="ECO:0007669"/>
    <property type="project" value="UniProtKB-KW"/>
</dbReference>
<dbReference type="Pfam" id="PF05724">
    <property type="entry name" value="TPMT"/>
    <property type="match status" value="1"/>
</dbReference>
<evidence type="ECO:0000256" key="1">
    <source>
        <dbReference type="ARBA" id="ARBA00022553"/>
    </source>
</evidence>
<dbReference type="SUPFAM" id="SSF53335">
    <property type="entry name" value="S-adenosyl-L-methionine-dependent methyltransferases"/>
    <property type="match status" value="1"/>
</dbReference>
<organism evidence="5 6">
    <name type="scientific">Vogesella oryzagri</name>
    <dbReference type="NCBI Taxonomy" id="3160864"/>
    <lineage>
        <taxon>Bacteria</taxon>
        <taxon>Pseudomonadati</taxon>
        <taxon>Pseudomonadota</taxon>
        <taxon>Betaproteobacteria</taxon>
        <taxon>Neisseriales</taxon>
        <taxon>Chromobacteriaceae</taxon>
        <taxon>Vogesella</taxon>
    </lineage>
</organism>
<dbReference type="PANTHER" id="PTHR32183:SF6">
    <property type="entry name" value="CYSTEINE SULFINATE DESULFINASE_CYSTEINE DESULFURASE AND RELATED ENZYMES"/>
    <property type="match status" value="1"/>
</dbReference>
<name>A0ABV1M6D6_9NEIS</name>
<dbReference type="EMBL" id="JBEFLD010000007">
    <property type="protein sequence ID" value="MEQ6291787.1"/>
    <property type="molecule type" value="Genomic_DNA"/>
</dbReference>
<dbReference type="RefSeq" id="WP_349589118.1">
    <property type="nucleotide sequence ID" value="NZ_JBEFLD010000007.1"/>
</dbReference>
<comment type="caution">
    <text evidence="5">The sequence shown here is derived from an EMBL/GenBank/DDBJ whole genome shotgun (WGS) entry which is preliminary data.</text>
</comment>